<feature type="region of interest" description="Disordered" evidence="1">
    <location>
        <begin position="715"/>
        <end position="776"/>
    </location>
</feature>
<dbReference type="AlphaFoldDB" id="A0ABD0LF64"/>
<dbReference type="InterPro" id="IPR052108">
    <property type="entry name" value="MEGF/SIB"/>
</dbReference>
<dbReference type="Gene3D" id="3.40.50.410">
    <property type="entry name" value="von Willebrand factor, type A domain"/>
    <property type="match status" value="1"/>
</dbReference>
<feature type="compositionally biased region" description="Pro residues" evidence="1">
    <location>
        <begin position="761"/>
        <end position="770"/>
    </location>
</feature>
<dbReference type="InterPro" id="IPR002035">
    <property type="entry name" value="VWF_A"/>
</dbReference>
<dbReference type="PANTHER" id="PTHR24035">
    <property type="entry name" value="MULTIPLE EPIDERMAL GROWTH FACTOR-LIKE DOMAINS PROTEIN"/>
    <property type="match status" value="1"/>
</dbReference>
<evidence type="ECO:0000256" key="1">
    <source>
        <dbReference type="SAM" id="MobiDB-lite"/>
    </source>
</evidence>
<gene>
    <name evidence="5" type="ORF">BaRGS_00010877</name>
</gene>
<feature type="signal peptide" evidence="3">
    <location>
        <begin position="1"/>
        <end position="26"/>
    </location>
</feature>
<evidence type="ECO:0000256" key="3">
    <source>
        <dbReference type="SAM" id="SignalP"/>
    </source>
</evidence>
<feature type="compositionally biased region" description="Basic and acidic residues" evidence="1">
    <location>
        <begin position="715"/>
        <end position="749"/>
    </location>
</feature>
<reference evidence="5 6" key="1">
    <citation type="journal article" date="2023" name="Sci. Data">
        <title>Genome assembly of the Korean intertidal mud-creeper Batillaria attramentaria.</title>
        <authorList>
            <person name="Patra A.K."/>
            <person name="Ho P.T."/>
            <person name="Jun S."/>
            <person name="Lee S.J."/>
            <person name="Kim Y."/>
            <person name="Won Y.J."/>
        </authorList>
    </citation>
    <scope>NUCLEOTIDE SEQUENCE [LARGE SCALE GENOMIC DNA]</scope>
    <source>
        <strain evidence="5">Wonlab-2016</strain>
    </source>
</reference>
<evidence type="ECO:0000313" key="5">
    <source>
        <dbReference type="EMBL" id="KAK7498006.1"/>
    </source>
</evidence>
<protein>
    <recommendedName>
        <fullName evidence="4">VWFA domain-containing protein</fullName>
    </recommendedName>
</protein>
<keyword evidence="2" id="KW-1133">Transmembrane helix</keyword>
<dbReference type="EMBL" id="JACVVK020000054">
    <property type="protein sequence ID" value="KAK7498006.1"/>
    <property type="molecule type" value="Genomic_DNA"/>
</dbReference>
<feature type="chain" id="PRO_5044846029" description="VWFA domain-containing protein" evidence="3">
    <location>
        <begin position="27"/>
        <end position="865"/>
    </location>
</feature>
<accession>A0ABD0LF64</accession>
<evidence type="ECO:0000259" key="4">
    <source>
        <dbReference type="Pfam" id="PF00092"/>
    </source>
</evidence>
<dbReference type="Proteomes" id="UP001519460">
    <property type="component" value="Unassembled WGS sequence"/>
</dbReference>
<feature type="domain" description="VWFA" evidence="4">
    <location>
        <begin position="36"/>
        <end position="94"/>
    </location>
</feature>
<feature type="transmembrane region" description="Helical" evidence="2">
    <location>
        <begin position="683"/>
        <end position="708"/>
    </location>
</feature>
<name>A0ABD0LF64_9CAEN</name>
<organism evidence="5 6">
    <name type="scientific">Batillaria attramentaria</name>
    <dbReference type="NCBI Taxonomy" id="370345"/>
    <lineage>
        <taxon>Eukaryota</taxon>
        <taxon>Metazoa</taxon>
        <taxon>Spiralia</taxon>
        <taxon>Lophotrochozoa</taxon>
        <taxon>Mollusca</taxon>
        <taxon>Gastropoda</taxon>
        <taxon>Caenogastropoda</taxon>
        <taxon>Sorbeoconcha</taxon>
        <taxon>Cerithioidea</taxon>
        <taxon>Batillariidae</taxon>
        <taxon>Batillaria</taxon>
    </lineage>
</organism>
<comment type="caution">
    <text evidence="5">The sequence shown here is derived from an EMBL/GenBank/DDBJ whole genome shotgun (WGS) entry which is preliminary data.</text>
</comment>
<dbReference type="Pfam" id="PF00092">
    <property type="entry name" value="VWA"/>
    <property type="match status" value="1"/>
</dbReference>
<dbReference type="SUPFAM" id="SSF53300">
    <property type="entry name" value="vWA-like"/>
    <property type="match status" value="1"/>
</dbReference>
<evidence type="ECO:0000313" key="6">
    <source>
        <dbReference type="Proteomes" id="UP001519460"/>
    </source>
</evidence>
<proteinExistence type="predicted"/>
<feature type="region of interest" description="Disordered" evidence="1">
    <location>
        <begin position="811"/>
        <end position="865"/>
    </location>
</feature>
<keyword evidence="3" id="KW-0732">Signal</keyword>
<feature type="compositionally biased region" description="Low complexity" evidence="1">
    <location>
        <begin position="818"/>
        <end position="831"/>
    </location>
</feature>
<sequence>MWLPPNLKTSATAVFVLTSLVSSVSASCSSGGQADIVFDLVNDFDIGSNTIRVGVEKYESKSYTEFNLNAYYVKSTMVSVIGNIYYSRGGTNTGMLSDIKAFYKASCLDLVVHSSNLTKAGEIAATMVALCNVGSTSSTPLTVANYWCDDYAGNYLLGTGSTCSQTCLYPNTTLSPRTLCVCADGYWGTGCDQTCPGGASNVCNGHGTCNSATGTCNCQVNWRGSSDCGVCTAGWTGSDCSVSYLATMASTICTVTNMGSWPAPMGNRRGDVLVYCERDTFCRITIDYVVEIVVEAFNGEMFAGIILSQNLTSNNAVDGLLGNADGDWLNEFYVPGPYSTTVYTSDYLSAYNKSAEAESAHTVTSGNTVLNHTDLSSVVTATAGWLIRGNGSVSVTYYNMNFTAKDEFTMEMWVYVDETVGQSYDLITFDTDLGVGVLGLDNGQLKLDWNKTYTSYMSVAITWRSSDGLMYFYTSPGGATALDMEWGFPYGSNLTISSLTFGGNAPYDVSFDYARVWSVVRGLDDFNAGLGTYDTQMHYGLEFLALFDDGTGSSAVASVVINDTVLYVQGAVTGGTWAVSDIPTADVYYPADLPAIVNQTEVVEACLTEFNTSLTEYCPSFGAIKQLLVELCISDYIRTNDPSMVKMAASAFAFYCQAVTQEKECYFKGYLDFCPDPVSSEDLLPLILGAVFGTLLCCSCSICLAGLIKKKLMDDAKPPEKKPEGPDGQKPDAEKPKGPEGEKDDDGFVEKNFSGGDLPPDAKPPVPPPSTNMYNYLNKMSEGVDSDNQDLFKQYNRSPSVNSIALSLQSYGIGSGATSPTLPTSPSTSSLGHIPEEPSDPSELGRRSSLRRPSHITPVNSPRNS</sequence>
<keyword evidence="2" id="KW-0812">Transmembrane</keyword>
<dbReference type="InterPro" id="IPR036465">
    <property type="entry name" value="vWFA_dom_sf"/>
</dbReference>
<keyword evidence="2" id="KW-0472">Membrane</keyword>
<evidence type="ECO:0000256" key="2">
    <source>
        <dbReference type="SAM" id="Phobius"/>
    </source>
</evidence>
<keyword evidence="6" id="KW-1185">Reference proteome</keyword>